<keyword evidence="3" id="KW-1185">Reference proteome</keyword>
<keyword evidence="2" id="KW-0378">Hydrolase</keyword>
<feature type="domain" description="Serine/threonine specific protein phosphatases" evidence="1">
    <location>
        <begin position="23"/>
        <end position="304"/>
    </location>
</feature>
<dbReference type="Proteomes" id="UP001529235">
    <property type="component" value="Unassembled WGS sequence"/>
</dbReference>
<organism evidence="2 3">
    <name type="scientific">Ignisphaera cupida</name>
    <dbReference type="NCBI Taxonomy" id="3050454"/>
    <lineage>
        <taxon>Archaea</taxon>
        <taxon>Thermoproteota</taxon>
        <taxon>Thermoprotei</taxon>
        <taxon>Desulfurococcales</taxon>
        <taxon>Desulfurococcaceae</taxon>
        <taxon>Ignisphaera</taxon>
    </lineage>
</organism>
<dbReference type="EC" id="3.1.-.-" evidence="2"/>
<comment type="caution">
    <text evidence="2">The sequence shown here is derived from an EMBL/GenBank/DDBJ whole genome shotgun (WGS) entry which is preliminary data.</text>
</comment>
<dbReference type="EMBL" id="JASNVW010000002">
    <property type="protein sequence ID" value="MDK6028749.1"/>
    <property type="molecule type" value="Genomic_DNA"/>
</dbReference>
<dbReference type="AlphaFoldDB" id="A0ABD4Z6K3"/>
<dbReference type="SUPFAM" id="SSF56300">
    <property type="entry name" value="Metallo-dependent phosphatases"/>
    <property type="match status" value="1"/>
</dbReference>
<gene>
    <name evidence="2" type="ORF">QPL79_05180</name>
</gene>
<dbReference type="CDD" id="cd00144">
    <property type="entry name" value="MPP_PPP_family"/>
    <property type="match status" value="1"/>
</dbReference>
<dbReference type="Gene3D" id="3.60.21.10">
    <property type="match status" value="1"/>
</dbReference>
<dbReference type="InterPro" id="IPR050341">
    <property type="entry name" value="PP1_catalytic_subunit"/>
</dbReference>
<accession>A0ABD4Z6K3</accession>
<dbReference type="InterPro" id="IPR029052">
    <property type="entry name" value="Metallo-depent_PP-like"/>
</dbReference>
<dbReference type="InterPro" id="IPR004843">
    <property type="entry name" value="Calcineurin-like_PHP"/>
</dbReference>
<evidence type="ECO:0000313" key="3">
    <source>
        <dbReference type="Proteomes" id="UP001529235"/>
    </source>
</evidence>
<reference evidence="2 3" key="1">
    <citation type="submission" date="2023-05" db="EMBL/GenBank/DDBJ databases">
        <title>A new hyperthermophilic archaea 'Ignisphaera cupida' sp. nov. and description of the family 'Ignisphaeraceae' fam. nov.</title>
        <authorList>
            <person name="Podosokorskaya O.A."/>
            <person name="Elcheninov A.G."/>
            <person name="Klukina A."/>
            <person name="Merkel A.Y."/>
        </authorList>
    </citation>
    <scope>NUCLEOTIDE SEQUENCE [LARGE SCALE GENOMIC DNA]</scope>
    <source>
        <strain evidence="2 3">4213-co</strain>
    </source>
</reference>
<name>A0ABD4Z6K3_9CREN</name>
<dbReference type="InterPro" id="IPR006186">
    <property type="entry name" value="Ser/Thr-sp_prot-phosphatase"/>
</dbReference>
<dbReference type="PANTHER" id="PTHR11668">
    <property type="entry name" value="SERINE/THREONINE PROTEIN PHOSPHATASE"/>
    <property type="match status" value="1"/>
</dbReference>
<dbReference type="PANTHER" id="PTHR11668:SF496">
    <property type="entry name" value="SERINE_THREONINE-PROTEIN PHOSPHATASE"/>
    <property type="match status" value="1"/>
</dbReference>
<dbReference type="SMART" id="SM00156">
    <property type="entry name" value="PP2Ac"/>
    <property type="match status" value="1"/>
</dbReference>
<dbReference type="GO" id="GO:0016787">
    <property type="term" value="F:hydrolase activity"/>
    <property type="evidence" value="ECO:0007669"/>
    <property type="project" value="UniProtKB-KW"/>
</dbReference>
<dbReference type="RefSeq" id="WP_285273723.1">
    <property type="nucleotide sequence ID" value="NZ_JASNVW010000002.1"/>
</dbReference>
<proteinExistence type="predicted"/>
<sequence length="308" mass="35451">MSSLMDYVSRVELVVRNYSEFRFLVEDMLNMLEFESRLRNGKRYIKLDCRCKVVFIGDVHGDYYTLLNIFEKIGALDILKNGGRIVFLGDYVDRGDEQIRTVAFIAMLKRDWGDRVVLLRGNHEPPPNLMPSPHDFPYRLVEAYGFANGEELYSVFQKVFASMPLVLYMPKRLVAFHGGPPVTRLLAYNNVDSILDVEEKDFEEVLWSDPSDDVEEYEFNFVRGAGLIWGEKVTDMLLKKLGVFLVVRGHEPCNGYMFKHRKKVLTLFSMKGYYGNSYAGALVVDSEKLLDLDSTQILSYVEKSIVVV</sequence>
<protein>
    <submittedName>
        <fullName evidence="2">Metallophosphoesterase family protein</fullName>
        <ecNumber evidence="2">3.1.-.-</ecNumber>
    </submittedName>
</protein>
<dbReference type="PRINTS" id="PR00114">
    <property type="entry name" value="STPHPHTASE"/>
</dbReference>
<evidence type="ECO:0000259" key="1">
    <source>
        <dbReference type="SMART" id="SM00156"/>
    </source>
</evidence>
<evidence type="ECO:0000313" key="2">
    <source>
        <dbReference type="EMBL" id="MDK6028749.1"/>
    </source>
</evidence>
<dbReference type="Pfam" id="PF00149">
    <property type="entry name" value="Metallophos"/>
    <property type="match status" value="1"/>
</dbReference>